<dbReference type="InterPro" id="IPR056789">
    <property type="entry name" value="LRR_R13L1-DRL21"/>
</dbReference>
<dbReference type="FunFam" id="3.40.50.300:FF:001091">
    <property type="entry name" value="Probable disease resistance protein At1g61300"/>
    <property type="match status" value="1"/>
</dbReference>
<evidence type="ECO:0008006" key="13">
    <source>
        <dbReference type="Google" id="ProtNLM"/>
    </source>
</evidence>
<keyword evidence="12" id="KW-1185">Reference proteome</keyword>
<keyword evidence="5" id="KW-0067">ATP-binding</keyword>
<evidence type="ECO:0000259" key="10">
    <source>
        <dbReference type="Pfam" id="PF25019"/>
    </source>
</evidence>
<dbReference type="Pfam" id="PF25019">
    <property type="entry name" value="LRR_R13L1-DRL21"/>
    <property type="match status" value="1"/>
</dbReference>
<feature type="domain" description="R13L1/DRL21-like LRR repeat region" evidence="10">
    <location>
        <begin position="698"/>
        <end position="824"/>
    </location>
</feature>
<protein>
    <recommendedName>
        <fullName evidence="13">Disease resistance RPP13-like protein 1</fullName>
    </recommendedName>
</protein>
<dbReference type="SUPFAM" id="SSF52540">
    <property type="entry name" value="P-loop containing nucleoside triphosphate hydrolases"/>
    <property type="match status" value="1"/>
</dbReference>
<dbReference type="InterPro" id="IPR041118">
    <property type="entry name" value="Rx_N"/>
</dbReference>
<dbReference type="Pfam" id="PF00931">
    <property type="entry name" value="NB-ARC"/>
    <property type="match status" value="1"/>
</dbReference>
<feature type="chain" id="PRO_5044840275" description="Disease resistance RPP13-like protein 1" evidence="6">
    <location>
        <begin position="22"/>
        <end position="1395"/>
    </location>
</feature>
<dbReference type="EMBL" id="JBJKBG010000009">
    <property type="protein sequence ID" value="KAL3722342.1"/>
    <property type="molecule type" value="Genomic_DNA"/>
</dbReference>
<feature type="domain" description="Disease resistance protein winged helix" evidence="9">
    <location>
        <begin position="437"/>
        <end position="504"/>
    </location>
</feature>
<dbReference type="GO" id="GO:0005524">
    <property type="term" value="F:ATP binding"/>
    <property type="evidence" value="ECO:0007669"/>
    <property type="project" value="UniProtKB-KW"/>
</dbReference>
<evidence type="ECO:0000259" key="9">
    <source>
        <dbReference type="Pfam" id="PF23559"/>
    </source>
</evidence>
<dbReference type="Pfam" id="PF23559">
    <property type="entry name" value="WHD_DRP"/>
    <property type="match status" value="1"/>
</dbReference>
<feature type="domain" description="Disease resistance N-terminal" evidence="8">
    <location>
        <begin position="7"/>
        <end position="98"/>
    </location>
</feature>
<dbReference type="InterPro" id="IPR042197">
    <property type="entry name" value="Apaf_helical"/>
</dbReference>
<reference evidence="11 12" key="1">
    <citation type="submission" date="2024-11" db="EMBL/GenBank/DDBJ databases">
        <title>Chromosome-level genome assembly of Eucalyptus globulus Labill. provides insights into its genome evolution.</title>
        <authorList>
            <person name="Li X."/>
        </authorList>
    </citation>
    <scope>NUCLEOTIDE SEQUENCE [LARGE SCALE GENOMIC DNA]</scope>
    <source>
        <strain evidence="11">CL2024</strain>
        <tissue evidence="11">Fresh tender leaves</tissue>
    </source>
</reference>
<keyword evidence="4" id="KW-0611">Plant defense</keyword>
<dbReference type="InterPro" id="IPR032675">
    <property type="entry name" value="LRR_dom_sf"/>
</dbReference>
<evidence type="ECO:0000256" key="6">
    <source>
        <dbReference type="SAM" id="SignalP"/>
    </source>
</evidence>
<dbReference type="SUPFAM" id="SSF52058">
    <property type="entry name" value="L domain-like"/>
    <property type="match status" value="3"/>
</dbReference>
<evidence type="ECO:0000313" key="12">
    <source>
        <dbReference type="Proteomes" id="UP001634007"/>
    </source>
</evidence>
<gene>
    <name evidence="11" type="ORF">ACJRO7_034680</name>
</gene>
<dbReference type="Pfam" id="PF18052">
    <property type="entry name" value="Rx_N"/>
    <property type="match status" value="1"/>
</dbReference>
<dbReference type="InterPro" id="IPR002182">
    <property type="entry name" value="NB-ARC"/>
</dbReference>
<proteinExistence type="predicted"/>
<evidence type="ECO:0000313" key="11">
    <source>
        <dbReference type="EMBL" id="KAL3722342.1"/>
    </source>
</evidence>
<evidence type="ECO:0000256" key="2">
    <source>
        <dbReference type="ARBA" id="ARBA00022737"/>
    </source>
</evidence>
<dbReference type="Gene3D" id="1.10.8.430">
    <property type="entry name" value="Helical domain of apoptotic protease-activating factors"/>
    <property type="match status" value="1"/>
</dbReference>
<comment type="caution">
    <text evidence="11">The sequence shown here is derived from an EMBL/GenBank/DDBJ whole genome shotgun (WGS) entry which is preliminary data.</text>
</comment>
<evidence type="ECO:0000256" key="3">
    <source>
        <dbReference type="ARBA" id="ARBA00022741"/>
    </source>
</evidence>
<dbReference type="InterPro" id="IPR027417">
    <property type="entry name" value="P-loop_NTPase"/>
</dbReference>
<keyword evidence="3" id="KW-0547">Nucleotide-binding</keyword>
<evidence type="ECO:0000256" key="5">
    <source>
        <dbReference type="ARBA" id="ARBA00022840"/>
    </source>
</evidence>
<evidence type="ECO:0000259" key="7">
    <source>
        <dbReference type="Pfam" id="PF00931"/>
    </source>
</evidence>
<dbReference type="PANTHER" id="PTHR36766">
    <property type="entry name" value="PLANT BROAD-SPECTRUM MILDEW RESISTANCE PROTEIN RPW8"/>
    <property type="match status" value="1"/>
</dbReference>
<keyword evidence="1" id="KW-0433">Leucine-rich repeat</keyword>
<name>A0ABD3J449_EUCGL</name>
<dbReference type="GO" id="GO:0051707">
    <property type="term" value="P:response to other organism"/>
    <property type="evidence" value="ECO:0007669"/>
    <property type="project" value="UniProtKB-ARBA"/>
</dbReference>
<dbReference type="Gene3D" id="1.20.5.4130">
    <property type="match status" value="1"/>
</dbReference>
<organism evidence="11 12">
    <name type="scientific">Eucalyptus globulus</name>
    <name type="common">Tasmanian blue gum</name>
    <dbReference type="NCBI Taxonomy" id="34317"/>
    <lineage>
        <taxon>Eukaryota</taxon>
        <taxon>Viridiplantae</taxon>
        <taxon>Streptophyta</taxon>
        <taxon>Embryophyta</taxon>
        <taxon>Tracheophyta</taxon>
        <taxon>Spermatophyta</taxon>
        <taxon>Magnoliopsida</taxon>
        <taxon>eudicotyledons</taxon>
        <taxon>Gunneridae</taxon>
        <taxon>Pentapetalae</taxon>
        <taxon>rosids</taxon>
        <taxon>malvids</taxon>
        <taxon>Myrtales</taxon>
        <taxon>Myrtaceae</taxon>
        <taxon>Myrtoideae</taxon>
        <taxon>Eucalypteae</taxon>
        <taxon>Eucalyptus</taxon>
    </lineage>
</organism>
<dbReference type="InterPro" id="IPR036388">
    <property type="entry name" value="WH-like_DNA-bd_sf"/>
</dbReference>
<dbReference type="PANTHER" id="PTHR36766:SF51">
    <property type="entry name" value="DISEASE RESISTANCE RPP13-LIKE PROTEIN 1"/>
    <property type="match status" value="1"/>
</dbReference>
<sequence length="1395" mass="157624">MPIADLFLGALLPVLFEMLASHELLNFARRVGIDKLLKKWEKMLTSIDQVLVDAEDRQMTGDPGVKWWLEDLRNLTYDIEDFLDEFTINSTENKSKAEPDTSKVHALLPSCCFKLSPKALMLDHTMRSKIKKMDGRLQEIIARKDVLSLIENRGRRSAYHQLDKPIPSTNGTEPCFVSREDEKREILKLLTREEDDRTCMELEVIAIVGMGGVGKTALAQQIYNHPHLTFDEKAWACVSDDFDVLSITKSVLETIDHHLSCEGKTLNWLQDELKKNLSGKKYLVVLDDIWNKNYENWTILLKPFQSGAKGSKIIVTTRDLDVASMANARLITLKVLSLDDCMTLFASHALGVQNFAHHPDLEVLGRKIVEKCKGLPLAVKALAGLLRTKVSPHEWEAILNSKIWNLPDERINILPALKLSYLHLHCHLRRCFAYCAIFPKGYEIQRDEVIRWWIAEGLVKEKEGKDRWNAGLNYFNELVSRSLFQKSSSNESRFLMHDLVNDMAKLVAGATHFSSGEFEVEWDQNNPSLARHASFIPSSYIVSKKFEIYHGMKGLRSFISLGKQSSRCYRSFLSQKVLCELLSTLKYLRVLSLSHYFIREIPDCVGKLRHLRHLDLSYTHIETLPKSIVALYNLEALMLRGCQYLIELPNGMEKLISLRFLDISDTSRLKVMPLYIGSLAGLEMLSKFIVGMGDGSRLKELKNLENLGGELCISNLHLVQEAKDAKDANLCTKKGICQLTMQWSIDFENLRNEELEAEVLDFLRPHQNLENLGISYYGGPEFPSWLGNPSHINIVHLRLHMCRRVKALPLLGQLSYLKELYIKGLNAIRTVGYEFYGTKSPFPSLITLEFEDMPLWEDWSHCVGSEEVGVIFPCLEHLVIRDCPILIRRLPSQLSSLKKLEINSCPRMDASSSIISLPSLNELNFGGCNEGVLKSLGNLTSLTALVIQDVAEITCLNHGSTSSWIKLEKLEMKSCKNFMYLWQDGDVIQNLACLKSLVIESCPEFISFIDGEEDIELPSNLETMNLRNCINLKKLPSKIHTLSSLRDFTVHGCPKLVSFPEAGMPMSMISLNINNCKMLQSLPRGLNVHMDEPSSSNSNNHSNVTSCLQELIIFRCDSLPASLFSRGRFAPATLKKLEIESCSGVELLAEKLVDHLQSIQEIGISSCDNLRSLPQGLHTLSHLTSLILCCCPTLELECFPPLPSGISSVCLHGCPKIKSLPNRLHRLTYLRDLTIAWCESITCFPDGGLPPQLQRLAVWGCENMKQPVREWLTPLTSLQWLEIGDTLGGAGAEEDLVLPLPFSLLDLRIWDMGNVKRLSTSLPPSLLFLWIINCPSLRKLPQDGLPPSLEQLWIFSCPILEERCKKGTGCYWPLICEIPLVTLSGESRDTLESIT</sequence>
<feature type="domain" description="NB-ARC" evidence="7">
    <location>
        <begin position="180"/>
        <end position="349"/>
    </location>
</feature>
<dbReference type="Gene3D" id="3.40.50.300">
    <property type="entry name" value="P-loop containing nucleotide triphosphate hydrolases"/>
    <property type="match status" value="1"/>
</dbReference>
<keyword evidence="2" id="KW-0677">Repeat</keyword>
<dbReference type="InterPro" id="IPR058922">
    <property type="entry name" value="WHD_DRP"/>
</dbReference>
<keyword evidence="6" id="KW-0732">Signal</keyword>
<dbReference type="PRINTS" id="PR00364">
    <property type="entry name" value="DISEASERSIST"/>
</dbReference>
<evidence type="ECO:0000259" key="8">
    <source>
        <dbReference type="Pfam" id="PF18052"/>
    </source>
</evidence>
<dbReference type="Gene3D" id="3.80.10.10">
    <property type="entry name" value="Ribonuclease Inhibitor"/>
    <property type="match status" value="3"/>
</dbReference>
<dbReference type="Gene3D" id="1.10.10.10">
    <property type="entry name" value="Winged helix-like DNA-binding domain superfamily/Winged helix DNA-binding domain"/>
    <property type="match status" value="1"/>
</dbReference>
<evidence type="ECO:0000256" key="1">
    <source>
        <dbReference type="ARBA" id="ARBA00022614"/>
    </source>
</evidence>
<accession>A0ABD3J449</accession>
<evidence type="ECO:0000256" key="4">
    <source>
        <dbReference type="ARBA" id="ARBA00022821"/>
    </source>
</evidence>
<dbReference type="GO" id="GO:0006952">
    <property type="term" value="P:defense response"/>
    <property type="evidence" value="ECO:0007669"/>
    <property type="project" value="UniProtKB-KW"/>
</dbReference>
<dbReference type="FunFam" id="1.10.10.10:FF:000322">
    <property type="entry name" value="Probable disease resistance protein At1g63360"/>
    <property type="match status" value="1"/>
</dbReference>
<feature type="signal peptide" evidence="6">
    <location>
        <begin position="1"/>
        <end position="21"/>
    </location>
</feature>
<dbReference type="Proteomes" id="UP001634007">
    <property type="component" value="Unassembled WGS sequence"/>
</dbReference>